<evidence type="ECO:0000313" key="3">
    <source>
        <dbReference type="EMBL" id="CAG9863276.1"/>
    </source>
</evidence>
<gene>
    <name evidence="3" type="ORF">PHYEVI_LOCUS9574</name>
</gene>
<keyword evidence="1" id="KW-0862">Zinc</keyword>
<feature type="domain" description="SWIM-type" evidence="2">
    <location>
        <begin position="551"/>
        <end position="582"/>
    </location>
</feature>
<organism evidence="3 4">
    <name type="scientific">Phyllotreta striolata</name>
    <name type="common">Striped flea beetle</name>
    <name type="synonym">Crioceris striolata</name>
    <dbReference type="NCBI Taxonomy" id="444603"/>
    <lineage>
        <taxon>Eukaryota</taxon>
        <taxon>Metazoa</taxon>
        <taxon>Ecdysozoa</taxon>
        <taxon>Arthropoda</taxon>
        <taxon>Hexapoda</taxon>
        <taxon>Insecta</taxon>
        <taxon>Pterygota</taxon>
        <taxon>Neoptera</taxon>
        <taxon>Endopterygota</taxon>
        <taxon>Coleoptera</taxon>
        <taxon>Polyphaga</taxon>
        <taxon>Cucujiformia</taxon>
        <taxon>Chrysomeloidea</taxon>
        <taxon>Chrysomelidae</taxon>
        <taxon>Galerucinae</taxon>
        <taxon>Alticini</taxon>
        <taxon>Phyllotreta</taxon>
    </lineage>
</organism>
<evidence type="ECO:0000313" key="4">
    <source>
        <dbReference type="Proteomes" id="UP001153712"/>
    </source>
</evidence>
<keyword evidence="4" id="KW-1185">Reference proteome</keyword>
<keyword evidence="1" id="KW-0479">Metal-binding</keyword>
<reference evidence="3" key="1">
    <citation type="submission" date="2022-01" db="EMBL/GenBank/DDBJ databases">
        <authorList>
            <person name="King R."/>
        </authorList>
    </citation>
    <scope>NUCLEOTIDE SEQUENCE</scope>
</reference>
<dbReference type="Proteomes" id="UP001153712">
    <property type="component" value="Chromosome 6"/>
</dbReference>
<dbReference type="PANTHER" id="PTHR35385:SF2">
    <property type="entry name" value="PROTEIN B, PUTATIVE-RELATED"/>
    <property type="match status" value="1"/>
</dbReference>
<dbReference type="PROSITE" id="PS50966">
    <property type="entry name" value="ZF_SWIM"/>
    <property type="match status" value="1"/>
</dbReference>
<accession>A0A9N9XV72</accession>
<name>A0A9N9XV72_PHYSR</name>
<dbReference type="OrthoDB" id="6362223at2759"/>
<sequence length="732" mass="84020">MDEPTSSVLTCDNIEDTVPSEWKYKILKKLVFGNPPKLEVCLKVSLFSVDEIEKWIESLEEKTQCSYSIQMTKKTMGEKVLFKRRYHCRLKTKFDKAQCESNARTRNTRCPSRLSVTLMNVKKKKFRGKYPPDPEMPCLIDYVITHNHSLRLAARYRKVPKNTQDTLNLLFNSGHSASTAYEILRIDTQMHNPNDYEELLVNRSVCPDRNYCHKLYNNFKKDHGNVDFNRKSLVYERIEQYNKEVGEECAQYEITTDGYVIVLCPPLFKRIHQHMKSASEIVFMAAINKADNDGSKAFFMMTNSDCGALPLGIIITSSEDDELITIGLNNLKALIGDSIFFGSIEGPQMFILDDCEAGQIALNSVWPNSDVLFCSLHILHTLWRYLMCSKNGLNGQEPIAFFKQFRMILYAESIEECNQYYNEAIQAAANHPNYTQILEAYWDKRDMWAQSYKQSSSPTDITKIHNLEKSMCLLREPIFHRMRGFNVVQLVDFLLTKFVEFYKLRLLDAANCRLVRDLTKKNPLPPVIKALEQVNNHIYLVPSIKLPHVRYYVNVEIVTCTCLKNATGYICNHIGWLLTLNASNQCRIEDVDVRNVFHEAATGEKLVFLDEDVSDEEGANEMESNDEKSLVDDLIVAGNEVIKLEIIEEKSNLPRVGVFVPVVSDEQALEIGEKINEDLFKTFGYFLNKSPLTVGPVLQQMLNSFQQLSSVEEFLTTCKQFTEVLESNCANS</sequence>
<dbReference type="PANTHER" id="PTHR35385">
    <property type="entry name" value="PROTEIN B, PUTATIVE-RELATED-RELATED"/>
    <property type="match status" value="1"/>
</dbReference>
<protein>
    <recommendedName>
        <fullName evidence="2">SWIM-type domain-containing protein</fullName>
    </recommendedName>
</protein>
<proteinExistence type="predicted"/>
<keyword evidence="1" id="KW-0863">Zinc-finger</keyword>
<evidence type="ECO:0000256" key="1">
    <source>
        <dbReference type="PROSITE-ProRule" id="PRU00325"/>
    </source>
</evidence>
<evidence type="ECO:0000259" key="2">
    <source>
        <dbReference type="PROSITE" id="PS50966"/>
    </source>
</evidence>
<dbReference type="AlphaFoldDB" id="A0A9N9XV72"/>
<dbReference type="EMBL" id="OU900099">
    <property type="protein sequence ID" value="CAG9863276.1"/>
    <property type="molecule type" value="Genomic_DNA"/>
</dbReference>
<dbReference type="GO" id="GO:0008270">
    <property type="term" value="F:zinc ion binding"/>
    <property type="evidence" value="ECO:0007669"/>
    <property type="project" value="UniProtKB-KW"/>
</dbReference>
<dbReference type="InterPro" id="IPR007527">
    <property type="entry name" value="Znf_SWIM"/>
</dbReference>